<name>G9E5V3_MPSP1</name>
<protein>
    <submittedName>
        <fullName evidence="2">Uncharacterized protein</fullName>
    </submittedName>
</protein>
<dbReference type="Proteomes" id="UP000232710">
    <property type="component" value="Segment"/>
</dbReference>
<reference evidence="2 3" key="1">
    <citation type="submission" date="2010-12" db="EMBL/GenBank/DDBJ databases">
        <title>The Genome Sequence of Micromonas pusilla virus SP1.</title>
        <authorList>
            <consortium name="The Broad Institute Genome Sequencing Platform"/>
            <person name="Henn M.R."/>
            <person name="Suttle C."/>
            <person name="Winget D."/>
            <person name="Chan A."/>
            <person name="Levin J."/>
            <person name="Malboeuf C."/>
            <person name="Casali M."/>
            <person name="Russ C."/>
            <person name="Lennon N."/>
            <person name="Chapman S.B."/>
            <person name="Erlich R."/>
            <person name="Young S.K."/>
            <person name="Yandava C."/>
            <person name="Zeng Q."/>
            <person name="Alvarado L."/>
            <person name="Anderson S."/>
            <person name="Berlin A."/>
            <person name="Chen Z."/>
            <person name="Freedman E."/>
            <person name="Gellesch M."/>
            <person name="Goldberg J."/>
            <person name="Green L."/>
            <person name="Griggs A."/>
            <person name="Gujja S."/>
            <person name="Heilman E.R."/>
            <person name="Heiman D."/>
            <person name="Hollinger A."/>
            <person name="Howarth C."/>
            <person name="Larson L."/>
            <person name="Mehta T."/>
            <person name="Pearson M."/>
            <person name="Roberts A."/>
            <person name="Ryan E."/>
            <person name="Saif S."/>
            <person name="Shea T."/>
            <person name="Shenoy N."/>
            <person name="Sisk P."/>
            <person name="Stolte C."/>
            <person name="Sykes S."/>
            <person name="White J."/>
            <person name="Haas B."/>
            <person name="Nusbaum C."/>
            <person name="Birren B."/>
        </authorList>
    </citation>
    <scope>NUCLEOTIDE SEQUENCE [LARGE SCALE GENOMIC DNA]</scope>
    <source>
        <strain evidence="2 3">SP1</strain>
    </source>
</reference>
<dbReference type="EMBL" id="JF974320">
    <property type="protein sequence ID" value="AET85022.1"/>
    <property type="molecule type" value="Genomic_DNA"/>
</dbReference>
<organism evidence="2 3">
    <name type="scientific">Micromonas pusilla virus SP1</name>
    <name type="common">MpV-SP1</name>
    <dbReference type="NCBI Taxonomy" id="373996"/>
    <lineage>
        <taxon>Viruses</taxon>
        <taxon>Varidnaviria</taxon>
        <taxon>Bamfordvirae</taxon>
        <taxon>Nucleocytoviricota</taxon>
        <taxon>Megaviricetes</taxon>
        <taxon>Algavirales</taxon>
        <taxon>Phycodnaviridae</taxon>
        <taxon>Prasinovirus</taxon>
        <taxon>Prasinovirus micromonas</taxon>
    </lineage>
</organism>
<keyword evidence="1" id="KW-0812">Transmembrane</keyword>
<keyword evidence="1" id="KW-1133">Transmembrane helix</keyword>
<evidence type="ECO:0000256" key="1">
    <source>
        <dbReference type="SAM" id="Phobius"/>
    </source>
</evidence>
<proteinExistence type="predicted"/>
<evidence type="ECO:0000313" key="2">
    <source>
        <dbReference type="EMBL" id="AET85022.1"/>
    </source>
</evidence>
<sequence length="154" mass="17458">MVCTITIADLTFKGVNSYTLPEGRNLIGANITVSDCVLGEVVEVYGDNISKAFTNGEYTLETSFGNPVSIGITNVLTDDEEEKPFEYEKDPDFFKEKRYPPFDKPPLNILPITKFPDKFVWKDKNVKYLTFFSVGSSCSLYCCCFMLLLMLLKR</sequence>
<organismHost>
    <name type="scientific">Micromonas pusilla</name>
    <name type="common">Picoplanktonic green alga</name>
    <name type="synonym">Chromulina pusilla</name>
    <dbReference type="NCBI Taxonomy" id="38833"/>
</organismHost>
<keyword evidence="1" id="KW-0472">Membrane</keyword>
<feature type="transmembrane region" description="Helical" evidence="1">
    <location>
        <begin position="128"/>
        <end position="152"/>
    </location>
</feature>
<gene>
    <name evidence="2" type="ORF">MPXG_00224</name>
</gene>
<keyword evidence="3" id="KW-1185">Reference proteome</keyword>
<accession>G9E5V3</accession>
<evidence type="ECO:0000313" key="3">
    <source>
        <dbReference type="Proteomes" id="UP000232710"/>
    </source>
</evidence>